<evidence type="ECO:0008006" key="14">
    <source>
        <dbReference type="Google" id="ProtNLM"/>
    </source>
</evidence>
<feature type="transmembrane region" description="Helical" evidence="11">
    <location>
        <begin position="240"/>
        <end position="260"/>
    </location>
</feature>
<dbReference type="EMBL" id="KN847530">
    <property type="protein sequence ID" value="KIW08896.1"/>
    <property type="molecule type" value="Genomic_DNA"/>
</dbReference>
<evidence type="ECO:0000256" key="2">
    <source>
        <dbReference type="ARBA" id="ARBA00006175"/>
    </source>
</evidence>
<keyword evidence="7" id="KW-0325">Glycoprotein</keyword>
<dbReference type="Proteomes" id="UP000053259">
    <property type="component" value="Unassembled WGS sequence"/>
</dbReference>
<gene>
    <name evidence="12" type="ORF">PV09_00818</name>
</gene>
<reference evidence="12 13" key="1">
    <citation type="submission" date="2015-01" db="EMBL/GenBank/DDBJ databases">
        <title>The Genome Sequence of Ochroconis gallopava CBS43764.</title>
        <authorList>
            <consortium name="The Broad Institute Genomics Platform"/>
            <person name="Cuomo C."/>
            <person name="de Hoog S."/>
            <person name="Gorbushina A."/>
            <person name="Stielow B."/>
            <person name="Teixiera M."/>
            <person name="Abouelleil A."/>
            <person name="Chapman S.B."/>
            <person name="Priest M."/>
            <person name="Young S.K."/>
            <person name="Wortman J."/>
            <person name="Nusbaum C."/>
            <person name="Birren B."/>
        </authorList>
    </citation>
    <scope>NUCLEOTIDE SEQUENCE [LARGE SCALE GENOMIC DNA]</scope>
    <source>
        <strain evidence="12 13">CBS 43764</strain>
    </source>
</reference>
<evidence type="ECO:0000256" key="8">
    <source>
        <dbReference type="ARBA" id="ARBA00034651"/>
    </source>
</evidence>
<dbReference type="PRINTS" id="PR00783">
    <property type="entry name" value="MINTRINSICP"/>
</dbReference>
<feature type="transmembrane region" description="Helical" evidence="11">
    <location>
        <begin position="172"/>
        <end position="191"/>
    </location>
</feature>
<comment type="catalytic activity">
    <reaction evidence="8">
        <text>H2O(in) = H2O(out)</text>
        <dbReference type="Rhea" id="RHEA:29667"/>
        <dbReference type="ChEBI" id="CHEBI:15377"/>
    </reaction>
</comment>
<keyword evidence="6 11" id="KW-0472">Membrane</keyword>
<feature type="compositionally biased region" description="Polar residues" evidence="10">
    <location>
        <begin position="336"/>
        <end position="350"/>
    </location>
</feature>
<evidence type="ECO:0000256" key="6">
    <source>
        <dbReference type="ARBA" id="ARBA00023136"/>
    </source>
</evidence>
<feature type="transmembrane region" description="Helical" evidence="11">
    <location>
        <begin position="134"/>
        <end position="152"/>
    </location>
</feature>
<dbReference type="HOGENOM" id="CLU_020019_1_7_1"/>
<comment type="similarity">
    <text evidence="2 9">Belongs to the MIP/aquaporin (TC 1.A.8) family.</text>
</comment>
<keyword evidence="4" id="KW-0677">Repeat</keyword>
<keyword evidence="3 9" id="KW-0812">Transmembrane</keyword>
<evidence type="ECO:0000313" key="12">
    <source>
        <dbReference type="EMBL" id="KIW08896.1"/>
    </source>
</evidence>
<evidence type="ECO:0000256" key="1">
    <source>
        <dbReference type="ARBA" id="ARBA00004141"/>
    </source>
</evidence>
<dbReference type="Gene3D" id="1.20.1080.10">
    <property type="entry name" value="Glycerol uptake facilitator protein"/>
    <property type="match status" value="1"/>
</dbReference>
<evidence type="ECO:0000256" key="10">
    <source>
        <dbReference type="SAM" id="MobiDB-lite"/>
    </source>
</evidence>
<organism evidence="12 13">
    <name type="scientific">Verruconis gallopava</name>
    <dbReference type="NCBI Taxonomy" id="253628"/>
    <lineage>
        <taxon>Eukaryota</taxon>
        <taxon>Fungi</taxon>
        <taxon>Dikarya</taxon>
        <taxon>Ascomycota</taxon>
        <taxon>Pezizomycotina</taxon>
        <taxon>Dothideomycetes</taxon>
        <taxon>Pleosporomycetidae</taxon>
        <taxon>Venturiales</taxon>
        <taxon>Sympoventuriaceae</taxon>
        <taxon>Verruconis</taxon>
    </lineage>
</organism>
<dbReference type="InterPro" id="IPR000425">
    <property type="entry name" value="MIP"/>
</dbReference>
<dbReference type="PANTHER" id="PTHR19139:SF199">
    <property type="entry name" value="MIP17260P"/>
    <property type="match status" value="1"/>
</dbReference>
<evidence type="ECO:0000256" key="9">
    <source>
        <dbReference type="RuleBase" id="RU000477"/>
    </source>
</evidence>
<protein>
    <recommendedName>
        <fullName evidence="14">Aquaporin</fullName>
    </recommendedName>
</protein>
<dbReference type="SUPFAM" id="SSF81338">
    <property type="entry name" value="Aquaporin-like"/>
    <property type="match status" value="1"/>
</dbReference>
<dbReference type="FunFam" id="1.20.1080.10:FF:000024">
    <property type="entry name" value="MIP aquaporin (Eurofung)"/>
    <property type="match status" value="1"/>
</dbReference>
<feature type="transmembrane region" description="Helical" evidence="11">
    <location>
        <begin position="41"/>
        <end position="64"/>
    </location>
</feature>
<keyword evidence="5 11" id="KW-1133">Transmembrane helix</keyword>
<feature type="region of interest" description="Disordered" evidence="10">
    <location>
        <begin position="1"/>
        <end position="20"/>
    </location>
</feature>
<dbReference type="STRING" id="253628.A0A0D1Y1E6"/>
<evidence type="ECO:0000256" key="11">
    <source>
        <dbReference type="SAM" id="Phobius"/>
    </source>
</evidence>
<name>A0A0D1Y1E6_9PEZI</name>
<feature type="transmembrane region" description="Helical" evidence="11">
    <location>
        <begin position="198"/>
        <end position="220"/>
    </location>
</feature>
<proteinExistence type="inferred from homology"/>
<dbReference type="PANTHER" id="PTHR19139">
    <property type="entry name" value="AQUAPORIN TRANSPORTER"/>
    <property type="match status" value="1"/>
</dbReference>
<comment type="subcellular location">
    <subcellularLocation>
        <location evidence="1">Membrane</location>
        <topology evidence="1">Multi-pass membrane protein</topology>
    </subcellularLocation>
</comment>
<evidence type="ECO:0000256" key="5">
    <source>
        <dbReference type="ARBA" id="ARBA00022989"/>
    </source>
</evidence>
<dbReference type="GO" id="GO:0005886">
    <property type="term" value="C:plasma membrane"/>
    <property type="evidence" value="ECO:0007669"/>
    <property type="project" value="TreeGrafter"/>
</dbReference>
<dbReference type="FunCoup" id="A0A0D1Y1E6">
    <property type="interactions" value="242"/>
</dbReference>
<dbReference type="InterPro" id="IPR034294">
    <property type="entry name" value="Aquaporin_transptr"/>
</dbReference>
<feature type="region of interest" description="Disordered" evidence="10">
    <location>
        <begin position="334"/>
        <end position="361"/>
    </location>
</feature>
<dbReference type="Pfam" id="PF00230">
    <property type="entry name" value="MIP"/>
    <property type="match status" value="1"/>
</dbReference>
<dbReference type="InterPro" id="IPR023271">
    <property type="entry name" value="Aquaporin-like"/>
</dbReference>
<dbReference type="GO" id="GO:0015250">
    <property type="term" value="F:water channel activity"/>
    <property type="evidence" value="ECO:0007669"/>
    <property type="project" value="TreeGrafter"/>
</dbReference>
<evidence type="ECO:0000256" key="3">
    <source>
        <dbReference type="ARBA" id="ARBA00022692"/>
    </source>
</evidence>
<accession>A0A0D1Y1E6</accession>
<dbReference type="VEuPathDB" id="FungiDB:PV09_00818"/>
<dbReference type="RefSeq" id="XP_016218765.1">
    <property type="nucleotide sequence ID" value="XM_016353612.1"/>
</dbReference>
<dbReference type="AlphaFoldDB" id="A0A0D1Y1E6"/>
<keyword evidence="9" id="KW-0813">Transport</keyword>
<keyword evidence="13" id="KW-1185">Reference proteome</keyword>
<dbReference type="GeneID" id="27308791"/>
<dbReference type="InParanoid" id="A0A0D1Y1E6"/>
<evidence type="ECO:0000256" key="7">
    <source>
        <dbReference type="ARBA" id="ARBA00023180"/>
    </source>
</evidence>
<evidence type="ECO:0000313" key="13">
    <source>
        <dbReference type="Proteomes" id="UP000053259"/>
    </source>
</evidence>
<evidence type="ECO:0000256" key="4">
    <source>
        <dbReference type="ARBA" id="ARBA00022737"/>
    </source>
</evidence>
<sequence length="361" mass="38839">MSSSKMPVLPVTNDDTRSHPRKERRLRYLSFIPNVVRNETIAFLGEFAGTFMFLFMAFAATQIANSTTPPPADSNAFQYPNPTNLLFISLAFGFSLAVNVWAFYRISGGLFNPAVTVGLYIVGAIGHVRAISSFLAQIAAAISSAAVVSALFPGPLNVNTTLAGRTSIAQGVFIEAFLTAELVFVIFMLAVEKHKATFLAPIGIGLALFISEMCGVYFTGGSLNPARSFGPAVVTRQFKGYHWIYWVGPVTGSLIASGFYKLMKYGEYRTANPGQDFDDHEAELFDLPTTAATAEDVARPNVSAVAVQRSIESPATGSTLSPAYSGVPLSTAEFRSLSTPEDNRRSSSMTYGADNDEVGKK</sequence>
<dbReference type="OrthoDB" id="3222at2759"/>
<feature type="transmembrane region" description="Helical" evidence="11">
    <location>
        <begin position="110"/>
        <end position="127"/>
    </location>
</feature>